<feature type="domain" description="Thyroglobulin type-1" evidence="7">
    <location>
        <begin position="333"/>
        <end position="396"/>
    </location>
</feature>
<feature type="domain" description="Thyroglobulin type-1" evidence="7">
    <location>
        <begin position="113"/>
        <end position="185"/>
    </location>
</feature>
<evidence type="ECO:0000256" key="3">
    <source>
        <dbReference type="ARBA" id="ARBA00022737"/>
    </source>
</evidence>
<protein>
    <submittedName>
        <fullName evidence="9">Uncharacterized protein LOC107226578 isoform X1</fullName>
    </submittedName>
</protein>
<dbReference type="InParanoid" id="A0A6J0C8M2"/>
<dbReference type="KEGG" id="nlo:107226578"/>
<dbReference type="AlphaFoldDB" id="A0A6J0C8M2"/>
<dbReference type="PANTHER" id="PTHR12352:SF24">
    <property type="entry name" value="THYROGLOBULIN TYPE-1 DOMAIN-CONTAINING PROTEIN"/>
    <property type="match status" value="1"/>
</dbReference>
<dbReference type="Proteomes" id="UP000829291">
    <property type="component" value="Chromosome 4"/>
</dbReference>
<evidence type="ECO:0000256" key="4">
    <source>
        <dbReference type="ARBA" id="ARBA00023157"/>
    </source>
</evidence>
<evidence type="ECO:0000256" key="2">
    <source>
        <dbReference type="ARBA" id="ARBA00022525"/>
    </source>
</evidence>
<organism evidence="9">
    <name type="scientific">Neodiprion lecontei</name>
    <name type="common">Redheaded pine sawfly</name>
    <dbReference type="NCBI Taxonomy" id="441921"/>
    <lineage>
        <taxon>Eukaryota</taxon>
        <taxon>Metazoa</taxon>
        <taxon>Ecdysozoa</taxon>
        <taxon>Arthropoda</taxon>
        <taxon>Hexapoda</taxon>
        <taxon>Insecta</taxon>
        <taxon>Pterygota</taxon>
        <taxon>Neoptera</taxon>
        <taxon>Endopterygota</taxon>
        <taxon>Hymenoptera</taxon>
        <taxon>Tenthredinoidea</taxon>
        <taxon>Diprionidae</taxon>
        <taxon>Diprioninae</taxon>
        <taxon>Neodiprion</taxon>
    </lineage>
</organism>
<dbReference type="SMART" id="SM00211">
    <property type="entry name" value="TY"/>
    <property type="match status" value="2"/>
</dbReference>
<dbReference type="InterPro" id="IPR000716">
    <property type="entry name" value="Thyroglobulin_1"/>
</dbReference>
<sequence length="408" mass="44647">MKYEVFFLILVLAHEASAALEIRCTTAYCTEYITETGCSDLTTGCQVLNSTNYGTFMLYPDVCNCCDYCLTNLYEGDECVSGAPGQLPPSEICGPELACTTKDDDQATCQTMTTDCALERVAYDEKRDNGTLGSSELRPECDNDGLYSAAHCIPGSICYCKAPTGERIFGEIPYLNPWNQREMSCGCSLNAWRAQNTLDPTYHIPVARCLSNGRFDPVQCMNGTNATCLCIDSVTGAPITDISTVNVTNLAEDTLSCFDSTIHTNGTYNTTCEEAYDTLVANGVTDIELLPSCQIDGKYERIQYSDSKKICADPNGVQIDSFEALTNATEATIMDCNCARTRWILSKASVTELPTCCDFGNFEAWQCRRNECFCVDENGNQIGHEVAINDLEELTCYITNGGDACLVS</sequence>
<dbReference type="InterPro" id="IPR051950">
    <property type="entry name" value="Dev_reg/Prot_inhib"/>
</dbReference>
<dbReference type="PANTHER" id="PTHR12352">
    <property type="entry name" value="SECRETED MODULAR CALCIUM-BINDING PROTEIN"/>
    <property type="match status" value="1"/>
</dbReference>
<keyword evidence="6" id="KW-0732">Signal</keyword>
<keyword evidence="8" id="KW-1185">Reference proteome</keyword>
<evidence type="ECO:0000259" key="7">
    <source>
        <dbReference type="PROSITE" id="PS51162"/>
    </source>
</evidence>
<comment type="caution">
    <text evidence="5">Lacks conserved residue(s) required for the propagation of feature annotation.</text>
</comment>
<feature type="domain" description="Thyroglobulin type-1" evidence="7">
    <location>
        <begin position="187"/>
        <end position="257"/>
    </location>
</feature>
<dbReference type="InterPro" id="IPR036857">
    <property type="entry name" value="Thyroglobulin_1_sf"/>
</dbReference>
<proteinExistence type="predicted"/>
<evidence type="ECO:0000256" key="1">
    <source>
        <dbReference type="ARBA" id="ARBA00004613"/>
    </source>
</evidence>
<evidence type="ECO:0000256" key="5">
    <source>
        <dbReference type="PROSITE-ProRule" id="PRU00500"/>
    </source>
</evidence>
<dbReference type="GO" id="GO:0005615">
    <property type="term" value="C:extracellular space"/>
    <property type="evidence" value="ECO:0007669"/>
    <property type="project" value="TreeGrafter"/>
</dbReference>
<dbReference type="OrthoDB" id="1725934at2759"/>
<gene>
    <name evidence="9" type="primary">LOC107226578</name>
</gene>
<dbReference type="RefSeq" id="XP_015522928.1">
    <property type="nucleotide sequence ID" value="XM_015667442.2"/>
</dbReference>
<dbReference type="GO" id="GO:0007160">
    <property type="term" value="P:cell-matrix adhesion"/>
    <property type="evidence" value="ECO:0007669"/>
    <property type="project" value="TreeGrafter"/>
</dbReference>
<dbReference type="GO" id="GO:0005604">
    <property type="term" value="C:basement membrane"/>
    <property type="evidence" value="ECO:0007669"/>
    <property type="project" value="TreeGrafter"/>
</dbReference>
<dbReference type="PROSITE" id="PS51162">
    <property type="entry name" value="THYROGLOBULIN_1_2"/>
    <property type="match status" value="3"/>
</dbReference>
<feature type="signal peptide" evidence="6">
    <location>
        <begin position="1"/>
        <end position="18"/>
    </location>
</feature>
<dbReference type="Pfam" id="PF00086">
    <property type="entry name" value="Thyroglobulin_1"/>
    <property type="match status" value="2"/>
</dbReference>
<evidence type="ECO:0000313" key="8">
    <source>
        <dbReference type="Proteomes" id="UP000829291"/>
    </source>
</evidence>
<dbReference type="GeneID" id="107226578"/>
<evidence type="ECO:0000313" key="9">
    <source>
        <dbReference type="RefSeq" id="XP_015522928.1"/>
    </source>
</evidence>
<accession>A0A6J0C8M2</accession>
<dbReference type="Gene3D" id="4.10.800.10">
    <property type="entry name" value="Thyroglobulin type-1"/>
    <property type="match status" value="4"/>
</dbReference>
<comment type="subcellular location">
    <subcellularLocation>
        <location evidence="1">Secreted</location>
    </subcellularLocation>
</comment>
<reference evidence="9" key="1">
    <citation type="submission" date="2025-08" db="UniProtKB">
        <authorList>
            <consortium name="RefSeq"/>
        </authorList>
    </citation>
    <scope>IDENTIFICATION</scope>
    <source>
        <tissue evidence="9">Thorax and Abdomen</tissue>
    </source>
</reference>
<name>A0A6J0C8M2_NEOLC</name>
<feature type="chain" id="PRO_5027045569" evidence="6">
    <location>
        <begin position="19"/>
        <end position="408"/>
    </location>
</feature>
<keyword evidence="3" id="KW-0677">Repeat</keyword>
<keyword evidence="2" id="KW-0964">Secreted</keyword>
<keyword evidence="4" id="KW-1015">Disulfide bond</keyword>
<dbReference type="SUPFAM" id="SSF57610">
    <property type="entry name" value="Thyroglobulin type-1 domain"/>
    <property type="match status" value="4"/>
</dbReference>
<evidence type="ECO:0000256" key="6">
    <source>
        <dbReference type="SAM" id="SignalP"/>
    </source>
</evidence>